<name>A0AAD1XWV1_EUPCR</name>
<organism evidence="1 2">
    <name type="scientific">Euplotes crassus</name>
    <dbReference type="NCBI Taxonomy" id="5936"/>
    <lineage>
        <taxon>Eukaryota</taxon>
        <taxon>Sar</taxon>
        <taxon>Alveolata</taxon>
        <taxon>Ciliophora</taxon>
        <taxon>Intramacronucleata</taxon>
        <taxon>Spirotrichea</taxon>
        <taxon>Hypotrichia</taxon>
        <taxon>Euplotida</taxon>
        <taxon>Euplotidae</taxon>
        <taxon>Moneuplotes</taxon>
    </lineage>
</organism>
<protein>
    <submittedName>
        <fullName evidence="1">Uncharacterized protein</fullName>
    </submittedName>
</protein>
<evidence type="ECO:0000313" key="1">
    <source>
        <dbReference type="EMBL" id="CAI2379690.1"/>
    </source>
</evidence>
<accession>A0AAD1XWV1</accession>
<gene>
    <name evidence="1" type="ORF">ECRASSUSDP1_LOCUS21103</name>
</gene>
<evidence type="ECO:0000313" key="2">
    <source>
        <dbReference type="Proteomes" id="UP001295684"/>
    </source>
</evidence>
<dbReference type="AlphaFoldDB" id="A0AAD1XWV1"/>
<comment type="caution">
    <text evidence="1">The sequence shown here is derived from an EMBL/GenBank/DDBJ whole genome shotgun (WGS) entry which is preliminary data.</text>
</comment>
<dbReference type="Proteomes" id="UP001295684">
    <property type="component" value="Unassembled WGS sequence"/>
</dbReference>
<reference evidence="1" key="1">
    <citation type="submission" date="2023-07" db="EMBL/GenBank/DDBJ databases">
        <authorList>
            <consortium name="AG Swart"/>
            <person name="Singh M."/>
            <person name="Singh A."/>
            <person name="Seah K."/>
            <person name="Emmerich C."/>
        </authorList>
    </citation>
    <scope>NUCLEOTIDE SEQUENCE</scope>
    <source>
        <strain evidence="1">DP1</strain>
    </source>
</reference>
<sequence length="106" mass="11682">MSHFKIMTICLTAWRPDPAGSDLAECLKGYLNKTTSTNPLRMKKTRSQTGMPTRASTLLAYRSAKRTSQLRAESISDTGTSFINLALKSNYVSNSISNLCCGHILH</sequence>
<dbReference type="EMBL" id="CAMPGE010021545">
    <property type="protein sequence ID" value="CAI2379690.1"/>
    <property type="molecule type" value="Genomic_DNA"/>
</dbReference>
<keyword evidence="2" id="KW-1185">Reference proteome</keyword>
<proteinExistence type="predicted"/>